<reference evidence="1" key="1">
    <citation type="submission" date="2023-05" db="EMBL/GenBank/DDBJ databases">
        <authorList>
            <person name="Stuckert A."/>
        </authorList>
    </citation>
    <scope>NUCLEOTIDE SEQUENCE</scope>
</reference>
<sequence length="68" mass="7542">MRERGQRMLKRTVHRSCQLSAESIAKELQASFGLQRASWNVFPWPGSCIQALQSVGCSGAKHAPTGLW</sequence>
<gene>
    <name evidence="1" type="ORF">SPARVUS_LOCUS9899094</name>
</gene>
<dbReference type="Proteomes" id="UP001162483">
    <property type="component" value="Unassembled WGS sequence"/>
</dbReference>
<feature type="non-terminal residue" evidence="1">
    <location>
        <position position="68"/>
    </location>
</feature>
<protein>
    <recommendedName>
        <fullName evidence="3">Transposase</fullName>
    </recommendedName>
</protein>
<proteinExistence type="predicted"/>
<keyword evidence="2" id="KW-1185">Reference proteome</keyword>
<name>A0ABN9EIV2_9NEOB</name>
<dbReference type="EMBL" id="CATNWA010015500">
    <property type="protein sequence ID" value="CAI9583935.1"/>
    <property type="molecule type" value="Genomic_DNA"/>
</dbReference>
<organism evidence="1 2">
    <name type="scientific">Staurois parvus</name>
    <dbReference type="NCBI Taxonomy" id="386267"/>
    <lineage>
        <taxon>Eukaryota</taxon>
        <taxon>Metazoa</taxon>
        <taxon>Chordata</taxon>
        <taxon>Craniata</taxon>
        <taxon>Vertebrata</taxon>
        <taxon>Euteleostomi</taxon>
        <taxon>Amphibia</taxon>
        <taxon>Batrachia</taxon>
        <taxon>Anura</taxon>
        <taxon>Neobatrachia</taxon>
        <taxon>Ranoidea</taxon>
        <taxon>Ranidae</taxon>
        <taxon>Staurois</taxon>
    </lineage>
</organism>
<comment type="caution">
    <text evidence="1">The sequence shown here is derived from an EMBL/GenBank/DDBJ whole genome shotgun (WGS) entry which is preliminary data.</text>
</comment>
<evidence type="ECO:0000313" key="2">
    <source>
        <dbReference type="Proteomes" id="UP001162483"/>
    </source>
</evidence>
<evidence type="ECO:0008006" key="3">
    <source>
        <dbReference type="Google" id="ProtNLM"/>
    </source>
</evidence>
<evidence type="ECO:0000313" key="1">
    <source>
        <dbReference type="EMBL" id="CAI9583935.1"/>
    </source>
</evidence>
<accession>A0ABN9EIV2</accession>